<protein>
    <submittedName>
        <fullName evidence="2">Uncharacterized protein</fullName>
    </submittedName>
</protein>
<dbReference type="AlphaFoldDB" id="A0A3B6LPB7"/>
<name>A0A3B6LPB7_WHEAT</name>
<evidence type="ECO:0000313" key="3">
    <source>
        <dbReference type="Proteomes" id="UP000019116"/>
    </source>
</evidence>
<dbReference type="Gramene" id="TraesCS5B03G0711500.1">
    <property type="protein sequence ID" value="TraesCS5B03G0711500.1.CDS1"/>
    <property type="gene ID" value="TraesCS5B03G0711500"/>
</dbReference>
<dbReference type="Gramene" id="TraesCLE_scaffold_025917_01G000400.1">
    <property type="protein sequence ID" value="TraesCLE_scaffold_025917_01G000400.1"/>
    <property type="gene ID" value="TraesCLE_scaffold_025917_01G000400"/>
</dbReference>
<dbReference type="Gramene" id="TraesCAD_scaffold_002496_01G000600.1">
    <property type="protein sequence ID" value="TraesCAD_scaffold_002496_01G000600.1"/>
    <property type="gene ID" value="TraesCAD_scaffold_002496_01G000600"/>
</dbReference>
<feature type="compositionally biased region" description="Gly residues" evidence="1">
    <location>
        <begin position="21"/>
        <end position="36"/>
    </location>
</feature>
<keyword evidence="3" id="KW-1185">Reference proteome</keyword>
<evidence type="ECO:0000256" key="1">
    <source>
        <dbReference type="SAM" id="MobiDB-lite"/>
    </source>
</evidence>
<dbReference type="Gramene" id="TraesSYM7B03G04100920.1">
    <property type="protein sequence ID" value="TraesSYM7B03G04100920.1.CDS1"/>
    <property type="gene ID" value="TraesSYM7B03G04100920"/>
</dbReference>
<organism evidence="2">
    <name type="scientific">Triticum aestivum</name>
    <name type="common">Wheat</name>
    <dbReference type="NCBI Taxonomy" id="4565"/>
    <lineage>
        <taxon>Eukaryota</taxon>
        <taxon>Viridiplantae</taxon>
        <taxon>Streptophyta</taxon>
        <taxon>Embryophyta</taxon>
        <taxon>Tracheophyta</taxon>
        <taxon>Spermatophyta</taxon>
        <taxon>Magnoliopsida</taxon>
        <taxon>Liliopsida</taxon>
        <taxon>Poales</taxon>
        <taxon>Poaceae</taxon>
        <taxon>BOP clade</taxon>
        <taxon>Pooideae</taxon>
        <taxon>Triticodae</taxon>
        <taxon>Triticeae</taxon>
        <taxon>Triticinae</taxon>
        <taxon>Triticum</taxon>
    </lineage>
</organism>
<dbReference type="Gramene" id="TraesSTA5B03G02911040.1">
    <property type="protein sequence ID" value="TraesSTA5B03G02911040.1.CDS1"/>
    <property type="gene ID" value="TraesSTA5B03G02911040"/>
</dbReference>
<evidence type="ECO:0000313" key="2">
    <source>
        <dbReference type="EnsemblPlants" id="TraesCS5B02G273100.1.cds1"/>
    </source>
</evidence>
<reference evidence="2" key="2">
    <citation type="submission" date="2018-10" db="UniProtKB">
        <authorList>
            <consortium name="EnsemblPlants"/>
        </authorList>
    </citation>
    <scope>IDENTIFICATION</scope>
</reference>
<dbReference type="Gramene" id="TraesARI7B03G04239940.1">
    <property type="protein sequence ID" value="TraesARI7B03G04239940.1.CDS1"/>
    <property type="gene ID" value="TraesARI7B03G04239940"/>
</dbReference>
<accession>A0A3B6LPB7</accession>
<feature type="region of interest" description="Disordered" evidence="1">
    <location>
        <begin position="1"/>
        <end position="36"/>
    </location>
</feature>
<dbReference type="Gramene" id="TraesJUL5B03G02940150.1">
    <property type="protein sequence ID" value="TraesJUL5B03G02940150.1.CDS1"/>
    <property type="gene ID" value="TraesJUL5B03G02940150"/>
</dbReference>
<dbReference type="Gramene" id="TraesJAG5B03G02916530.1">
    <property type="protein sequence ID" value="TraesJAG5B03G02916530.1.CDS1"/>
    <property type="gene ID" value="TraesJAG5B03G02916530"/>
</dbReference>
<dbReference type="Gramene" id="TraesROB_scaffold_054541_01G000300.1">
    <property type="protein sequence ID" value="TraesROB_scaffold_054541_01G000300.1"/>
    <property type="gene ID" value="TraesROB_scaffold_054541_01G000300"/>
</dbReference>
<dbReference type="Gramene" id="TraesCS5B02G273100.1">
    <property type="protein sequence ID" value="TraesCS5B02G273100.1.cds1"/>
    <property type="gene ID" value="TraesCS5B02G273100"/>
</dbReference>
<dbReference type="Gramene" id="TraesMAC5B03G02918440.1">
    <property type="protein sequence ID" value="TraesMAC5B03G02918440.1.CDS1"/>
    <property type="gene ID" value="TraesMAC5B03G02918440"/>
</dbReference>
<feature type="compositionally biased region" description="Basic and acidic residues" evidence="1">
    <location>
        <begin position="1"/>
        <end position="12"/>
    </location>
</feature>
<proteinExistence type="predicted"/>
<dbReference type="Gramene" id="TraesLAC5B03G02873050.1">
    <property type="protein sequence ID" value="TraesLAC5B03G02873050.1.CDS1"/>
    <property type="gene ID" value="TraesLAC5B03G02873050"/>
</dbReference>
<reference evidence="2" key="1">
    <citation type="submission" date="2018-08" db="EMBL/GenBank/DDBJ databases">
        <authorList>
            <person name="Rossello M."/>
        </authorList>
    </citation>
    <scope>NUCLEOTIDE SEQUENCE [LARGE SCALE GENOMIC DNA]</scope>
    <source>
        <strain evidence="2">cv. Chinese Spring</strain>
    </source>
</reference>
<dbReference type="Gramene" id="TraesWEE_scaffold_027933_01G000400.1">
    <property type="protein sequence ID" value="TraesWEE_scaffold_027933_01G000400.1"/>
    <property type="gene ID" value="TraesWEE_scaffold_027933_01G000400"/>
</dbReference>
<sequence>MGGVGRMDRDGDTAEAADENAGGGGDQGTGADGVHGGADCQGLGDLRHGAAVQPMNVCSSMSMAFSYSALTALIAACHMVDDALFPICLRFSLIVMYAATGTR</sequence>
<dbReference type="Proteomes" id="UP000019116">
    <property type="component" value="Chromosome 5B"/>
</dbReference>
<dbReference type="Gramene" id="TraesLDM5B03G02921780.1">
    <property type="protein sequence ID" value="TraesLDM5B03G02921780.1.CDS1"/>
    <property type="gene ID" value="TraesLDM5B03G02921780"/>
</dbReference>
<dbReference type="EnsemblPlants" id="TraesCS5B02G273100.1">
    <property type="protein sequence ID" value="TraesCS5B02G273100.1.cds1"/>
    <property type="gene ID" value="TraesCS5B02G273100"/>
</dbReference>